<evidence type="ECO:0000256" key="14">
    <source>
        <dbReference type="PIRSR" id="PIRSR004911-1"/>
    </source>
</evidence>
<dbReference type="SFLD" id="SFLDS00029">
    <property type="entry name" value="Radical_SAM"/>
    <property type="match status" value="1"/>
</dbReference>
<dbReference type="InterPro" id="IPR003739">
    <property type="entry name" value="Lys_aminomutase/Glu_NH3_mut"/>
</dbReference>
<keyword evidence="9 15" id="KW-0663">Pyridoxal phosphate</keyword>
<dbReference type="PANTHER" id="PTHR30538:SF1">
    <property type="entry name" value="L-LYSINE 2,3-AMINOMUTASE"/>
    <property type="match status" value="1"/>
</dbReference>
<feature type="binding site" evidence="14">
    <location>
        <position position="125"/>
    </location>
    <ligand>
        <name>[4Fe-4S] cluster</name>
        <dbReference type="ChEBI" id="CHEBI:49883"/>
        <note>4Fe-4S-S-AdoMet</note>
    </ligand>
</feature>
<name>A0A0X8XAD4_HALHR</name>
<dbReference type="PROSITE" id="PS51918">
    <property type="entry name" value="RADICAL_SAM"/>
    <property type="match status" value="1"/>
</dbReference>
<comment type="catalytic activity">
    <reaction evidence="1">
        <text>L-lysine = D-beta-lysine</text>
        <dbReference type="Rhea" id="RHEA:44148"/>
        <dbReference type="ChEBI" id="CHEBI:32551"/>
        <dbReference type="ChEBI" id="CHEBI:84138"/>
    </reaction>
</comment>
<proteinExistence type="inferred from homology"/>
<dbReference type="CDD" id="cd01335">
    <property type="entry name" value="Radical_SAM"/>
    <property type="match status" value="1"/>
</dbReference>
<feature type="binding site" evidence="14">
    <location>
        <position position="128"/>
    </location>
    <ligand>
        <name>[4Fe-4S] cluster</name>
        <dbReference type="ChEBI" id="CHEBI:49883"/>
        <note>4Fe-4S-S-AdoMet</note>
    </ligand>
</feature>
<dbReference type="NCBIfam" id="TIGR03821">
    <property type="entry name" value="EFP_modif_epmB"/>
    <property type="match status" value="1"/>
</dbReference>
<dbReference type="InterPro" id="IPR058240">
    <property type="entry name" value="rSAM_sf"/>
</dbReference>
<evidence type="ECO:0000256" key="12">
    <source>
        <dbReference type="ARBA" id="ARBA00023235"/>
    </source>
</evidence>
<dbReference type="EMBL" id="AP017372">
    <property type="protein sequence ID" value="BAU58396.1"/>
    <property type="molecule type" value="Genomic_DNA"/>
</dbReference>
<dbReference type="SUPFAM" id="SSF102114">
    <property type="entry name" value="Radical SAM enzymes"/>
    <property type="match status" value="1"/>
</dbReference>
<gene>
    <name evidence="17" type="ORF">HH1059_16840</name>
</gene>
<evidence type="ECO:0000256" key="7">
    <source>
        <dbReference type="ARBA" id="ARBA00022691"/>
    </source>
</evidence>
<dbReference type="GO" id="GO:0051539">
    <property type="term" value="F:4 iron, 4 sulfur cluster binding"/>
    <property type="evidence" value="ECO:0007669"/>
    <property type="project" value="UniProtKB-KW"/>
</dbReference>
<dbReference type="GO" id="GO:0016853">
    <property type="term" value="F:isomerase activity"/>
    <property type="evidence" value="ECO:0007669"/>
    <property type="project" value="UniProtKB-KW"/>
</dbReference>
<feature type="modified residue" description="N6-(pyridoxal phosphate)lysine" evidence="15">
    <location>
        <position position="329"/>
    </location>
</feature>
<dbReference type="PIRSF" id="PIRSF004911">
    <property type="entry name" value="DUF160"/>
    <property type="match status" value="1"/>
</dbReference>
<evidence type="ECO:0000256" key="9">
    <source>
        <dbReference type="ARBA" id="ARBA00022898"/>
    </source>
</evidence>
<comment type="cofactor">
    <cofactor evidence="2 15">
        <name>pyridoxal 5'-phosphate</name>
        <dbReference type="ChEBI" id="CHEBI:597326"/>
    </cofactor>
</comment>
<evidence type="ECO:0000256" key="10">
    <source>
        <dbReference type="ARBA" id="ARBA00023004"/>
    </source>
</evidence>
<dbReference type="PANTHER" id="PTHR30538">
    <property type="entry name" value="LYSINE 2,3-AMINOMUTASE-RELATED"/>
    <property type="match status" value="1"/>
</dbReference>
<evidence type="ECO:0000256" key="13">
    <source>
        <dbReference type="ARBA" id="ARBA00030756"/>
    </source>
</evidence>
<keyword evidence="10" id="KW-0408">Iron</keyword>
<keyword evidence="6 14" id="KW-0004">4Fe-4S</keyword>
<comment type="cofactor">
    <cofactor evidence="3">
        <name>[4Fe-4S] cluster</name>
        <dbReference type="ChEBI" id="CHEBI:49883"/>
    </cofactor>
</comment>
<evidence type="ECO:0000256" key="1">
    <source>
        <dbReference type="ARBA" id="ARBA00001352"/>
    </source>
</evidence>
<dbReference type="AlphaFoldDB" id="A0A0X8XAD4"/>
<evidence type="ECO:0000256" key="8">
    <source>
        <dbReference type="ARBA" id="ARBA00022723"/>
    </source>
</evidence>
<dbReference type="KEGG" id="hhk:HH1059_16840"/>
<evidence type="ECO:0000256" key="5">
    <source>
        <dbReference type="ARBA" id="ARBA00022363"/>
    </source>
</evidence>
<dbReference type="InterPro" id="IPR013785">
    <property type="entry name" value="Aldolase_TIM"/>
</dbReference>
<evidence type="ECO:0000259" key="16">
    <source>
        <dbReference type="PROSITE" id="PS51918"/>
    </source>
</evidence>
<keyword evidence="8 14" id="KW-0479">Metal-binding</keyword>
<accession>A0A0X8XAD4</accession>
<keyword evidence="7" id="KW-0949">S-adenosyl-L-methionine</keyword>
<keyword evidence="18" id="KW-1185">Reference proteome</keyword>
<sequence length="337" mass="37097">MSTAQTAPKNDEQAWRDELRHAIRSPRQLIERLGLSEVNLDGAETAHGDFPLLVPHSYIERIEPGRIDDPLLRQVMPTALETTPQPAGFSTDPLAEQSPDSDSAILQKYANRALLVTTGACAIHCRYCFRRSYPYSQQNSWRAALRYWHREGAPEEVILSGGDPLMLGDQALCELIDGLEQIAGLRRLRIHTRMPIALPARITTALVERFSASPLQIVWVVHANHPQEINDAVCASLARLRHGNMTLLNQSVLLRGVNDDPKPLAQLSEQLFSAGALPYYLHQLDRISGAAHFAVSPTTASSIIAELAASLPGYLLPRLVREDPGAASKTTLAPPPR</sequence>
<reference evidence="17" key="1">
    <citation type="submission" date="2016-02" db="EMBL/GenBank/DDBJ databases">
        <title>Halorhodospira halochloris DSM-1059 complete genome, version 2.</title>
        <authorList>
            <person name="Tsukatani Y."/>
        </authorList>
    </citation>
    <scope>NUCLEOTIDE SEQUENCE</scope>
    <source>
        <strain evidence="17">DSM 1059</strain>
    </source>
</reference>
<dbReference type="GO" id="GO:0046872">
    <property type="term" value="F:metal ion binding"/>
    <property type="evidence" value="ECO:0007669"/>
    <property type="project" value="UniProtKB-KW"/>
</dbReference>
<dbReference type="Gene3D" id="3.20.20.70">
    <property type="entry name" value="Aldolase class I"/>
    <property type="match status" value="1"/>
</dbReference>
<dbReference type="Proteomes" id="UP000218890">
    <property type="component" value="Chromosome"/>
</dbReference>
<dbReference type="NCBIfam" id="TIGR00238">
    <property type="entry name" value="KamA family radical SAM protein"/>
    <property type="match status" value="1"/>
</dbReference>
<dbReference type="SFLD" id="SFLDF00314">
    <property type="entry name" value="L-lysine_2_3-aminomutase_(yjeK"/>
    <property type="match status" value="1"/>
</dbReference>
<dbReference type="RefSeq" id="WP_096409765.1">
    <property type="nucleotide sequence ID" value="NZ_AP017372.2"/>
</dbReference>
<protein>
    <recommendedName>
        <fullName evidence="5">L-lysine 2,3-aminomutase</fullName>
    </recommendedName>
    <alternativeName>
        <fullName evidence="13">EF-P post-translational modification enzyme B</fullName>
    </alternativeName>
</protein>
<dbReference type="InterPro" id="IPR022462">
    <property type="entry name" value="EpmB"/>
</dbReference>
<evidence type="ECO:0000256" key="3">
    <source>
        <dbReference type="ARBA" id="ARBA00001966"/>
    </source>
</evidence>
<evidence type="ECO:0000313" key="17">
    <source>
        <dbReference type="EMBL" id="BAU58396.1"/>
    </source>
</evidence>
<comment type="similarity">
    <text evidence="4">Belongs to the radical SAM superfamily. KamA family.</text>
</comment>
<feature type="domain" description="Radical SAM core" evidence="16">
    <location>
        <begin position="106"/>
        <end position="326"/>
    </location>
</feature>
<evidence type="ECO:0000256" key="11">
    <source>
        <dbReference type="ARBA" id="ARBA00023014"/>
    </source>
</evidence>
<dbReference type="SFLD" id="SFLDG01070">
    <property type="entry name" value="PLP-dependent"/>
    <property type="match status" value="1"/>
</dbReference>
<dbReference type="OrthoDB" id="9770937at2"/>
<evidence type="ECO:0000256" key="4">
    <source>
        <dbReference type="ARBA" id="ARBA00008703"/>
    </source>
</evidence>
<dbReference type="InterPro" id="IPR007197">
    <property type="entry name" value="rSAM"/>
</dbReference>
<keyword evidence="12" id="KW-0413">Isomerase</keyword>
<evidence type="ECO:0000313" key="18">
    <source>
        <dbReference type="Proteomes" id="UP000218890"/>
    </source>
</evidence>
<feature type="binding site" evidence="14">
    <location>
        <position position="121"/>
    </location>
    <ligand>
        <name>[4Fe-4S] cluster</name>
        <dbReference type="ChEBI" id="CHEBI:49883"/>
        <note>4Fe-4S-S-AdoMet</note>
    </ligand>
</feature>
<evidence type="ECO:0000256" key="6">
    <source>
        <dbReference type="ARBA" id="ARBA00022485"/>
    </source>
</evidence>
<organism evidence="17 18">
    <name type="scientific">Halorhodospira halochloris</name>
    <name type="common">Ectothiorhodospira halochloris</name>
    <dbReference type="NCBI Taxonomy" id="1052"/>
    <lineage>
        <taxon>Bacteria</taxon>
        <taxon>Pseudomonadati</taxon>
        <taxon>Pseudomonadota</taxon>
        <taxon>Gammaproteobacteria</taxon>
        <taxon>Chromatiales</taxon>
        <taxon>Ectothiorhodospiraceae</taxon>
        <taxon>Halorhodospira</taxon>
    </lineage>
</organism>
<evidence type="ECO:0000256" key="2">
    <source>
        <dbReference type="ARBA" id="ARBA00001933"/>
    </source>
</evidence>
<evidence type="ECO:0000256" key="15">
    <source>
        <dbReference type="PIRSR" id="PIRSR603739-50"/>
    </source>
</evidence>
<keyword evidence="11 14" id="KW-0411">Iron-sulfur</keyword>